<feature type="domain" description="NADH-Ubiquinone oxidoreductase (complex I) chain 5 N-terminal" evidence="19">
    <location>
        <begin position="68"/>
        <end position="117"/>
    </location>
</feature>
<dbReference type="GO" id="GO:0008137">
    <property type="term" value="F:NADH dehydrogenase (ubiquinone) activity"/>
    <property type="evidence" value="ECO:0007669"/>
    <property type="project" value="UniProtKB-EC"/>
</dbReference>
<accession>A0A0U2EU09</accession>
<comment type="function">
    <text evidence="17">Core subunit of the mitochondrial membrane respiratory chain NADH dehydrogenase (Complex I) which catalyzes electron transfer from NADH through the respiratory chain, using ubiquinone as an electron acceptor. Essential for the catalytic activity and assembly of complex I.</text>
</comment>
<evidence type="ECO:0000256" key="3">
    <source>
        <dbReference type="ARBA" id="ARBA00012944"/>
    </source>
</evidence>
<comment type="similarity">
    <text evidence="2 17">Belongs to the complex I subunit 5 family.</text>
</comment>
<geneLocation type="mitochondrion" evidence="21"/>
<feature type="transmembrane region" description="Helical" evidence="17">
    <location>
        <begin position="171"/>
        <end position="189"/>
    </location>
</feature>
<evidence type="ECO:0000256" key="17">
    <source>
        <dbReference type="RuleBase" id="RU003404"/>
    </source>
</evidence>
<evidence type="ECO:0000256" key="16">
    <source>
        <dbReference type="ARBA" id="ARBA00049551"/>
    </source>
</evidence>
<proteinExistence type="inferred from homology"/>
<evidence type="ECO:0000313" key="21">
    <source>
        <dbReference type="EMBL" id="AKS10925.1"/>
    </source>
</evidence>
<evidence type="ECO:0000259" key="19">
    <source>
        <dbReference type="Pfam" id="PF00662"/>
    </source>
</evidence>
<dbReference type="InterPro" id="IPR018393">
    <property type="entry name" value="NADHpl_OxRdtase_5_subgr"/>
</dbReference>
<feature type="transmembrane region" description="Helical" evidence="17">
    <location>
        <begin position="209"/>
        <end position="232"/>
    </location>
</feature>
<feature type="transmembrane region" description="Helical" evidence="17">
    <location>
        <begin position="6"/>
        <end position="23"/>
    </location>
</feature>
<dbReference type="Pfam" id="PF00662">
    <property type="entry name" value="Proton_antipo_N"/>
    <property type="match status" value="1"/>
</dbReference>
<evidence type="ECO:0000256" key="6">
    <source>
        <dbReference type="ARBA" id="ARBA00022660"/>
    </source>
</evidence>
<dbReference type="Pfam" id="PF00361">
    <property type="entry name" value="Proton_antipo_M"/>
    <property type="match status" value="1"/>
</dbReference>
<keyword evidence="9" id="KW-1278">Translocase</keyword>
<evidence type="ECO:0000256" key="15">
    <source>
        <dbReference type="ARBA" id="ARBA00023136"/>
    </source>
</evidence>
<feature type="domain" description="NADH:quinone oxidoreductase/Mrp antiporter transmembrane" evidence="18">
    <location>
        <begin position="134"/>
        <end position="417"/>
    </location>
</feature>
<dbReference type="GeneID" id="25193872"/>
<dbReference type="AlphaFoldDB" id="A0A0U2EU09"/>
<keyword evidence="5 17" id="KW-0813">Transport</keyword>
<dbReference type="Pfam" id="PF06455">
    <property type="entry name" value="NADH5_C"/>
    <property type="match status" value="1"/>
</dbReference>
<dbReference type="EC" id="7.1.1.2" evidence="3 17"/>
<dbReference type="PANTHER" id="PTHR42829">
    <property type="entry name" value="NADH-UBIQUINONE OXIDOREDUCTASE CHAIN 5"/>
    <property type="match status" value="1"/>
</dbReference>
<evidence type="ECO:0000256" key="7">
    <source>
        <dbReference type="ARBA" id="ARBA00022692"/>
    </source>
</evidence>
<feature type="transmembrane region" description="Helical" evidence="17">
    <location>
        <begin position="300"/>
        <end position="318"/>
    </location>
</feature>
<evidence type="ECO:0000256" key="9">
    <source>
        <dbReference type="ARBA" id="ARBA00022967"/>
    </source>
</evidence>
<keyword evidence="10" id="KW-0249">Electron transport</keyword>
<feature type="transmembrane region" description="Helical" evidence="17">
    <location>
        <begin position="364"/>
        <end position="385"/>
    </location>
</feature>
<feature type="transmembrane region" description="Helical" evidence="17">
    <location>
        <begin position="582"/>
        <end position="600"/>
    </location>
</feature>
<evidence type="ECO:0000256" key="8">
    <source>
        <dbReference type="ARBA" id="ARBA00022792"/>
    </source>
</evidence>
<evidence type="ECO:0000256" key="13">
    <source>
        <dbReference type="ARBA" id="ARBA00023075"/>
    </source>
</evidence>
<evidence type="ECO:0000256" key="14">
    <source>
        <dbReference type="ARBA" id="ARBA00023128"/>
    </source>
</evidence>
<organism evidence="21">
    <name type="scientific">Meriones meridianus</name>
    <name type="common">Mid-day jird</name>
    <dbReference type="NCBI Taxonomy" id="261754"/>
    <lineage>
        <taxon>Eukaryota</taxon>
        <taxon>Metazoa</taxon>
        <taxon>Chordata</taxon>
        <taxon>Craniata</taxon>
        <taxon>Vertebrata</taxon>
        <taxon>Euteleostomi</taxon>
        <taxon>Mammalia</taxon>
        <taxon>Eutheria</taxon>
        <taxon>Euarchontoglires</taxon>
        <taxon>Glires</taxon>
        <taxon>Rodentia</taxon>
        <taxon>Myomorpha</taxon>
        <taxon>Muroidea</taxon>
        <taxon>Muridae</taxon>
        <taxon>Gerbillinae</taxon>
        <taxon>Meriones</taxon>
    </lineage>
</organism>
<comment type="subcellular location">
    <subcellularLocation>
        <location evidence="1">Mitochondrion inner membrane</location>
        <topology evidence="1">Multi-pass membrane protein</topology>
    </subcellularLocation>
</comment>
<dbReference type="InterPro" id="IPR001516">
    <property type="entry name" value="Proton_antipo_N"/>
</dbReference>
<keyword evidence="12 17" id="KW-0520">NAD</keyword>
<protein>
    <recommendedName>
        <fullName evidence="4 17">NADH-ubiquinone oxidoreductase chain 5</fullName>
        <ecNumber evidence="3 17">7.1.1.2</ecNumber>
    </recommendedName>
</protein>
<feature type="domain" description="NADH dehydrogenase subunit 5 C-terminal" evidence="20">
    <location>
        <begin position="421"/>
        <end position="600"/>
    </location>
</feature>
<feature type="transmembrane region" description="Helical" evidence="17">
    <location>
        <begin position="44"/>
        <end position="64"/>
    </location>
</feature>
<dbReference type="InterPro" id="IPR001750">
    <property type="entry name" value="ND/Mrp_TM"/>
</dbReference>
<evidence type="ECO:0000256" key="11">
    <source>
        <dbReference type="ARBA" id="ARBA00022989"/>
    </source>
</evidence>
<feature type="transmembrane region" description="Helical" evidence="17">
    <location>
        <begin position="244"/>
        <end position="264"/>
    </location>
</feature>
<feature type="transmembrane region" description="Helical" evidence="17">
    <location>
        <begin position="483"/>
        <end position="503"/>
    </location>
</feature>
<keyword evidence="13 17" id="KW-0830">Ubiquinone</keyword>
<sequence>MNISMTSMFLILLILITPILISMTNLMKSINFPLYVIKSMKYSFFLSLIPLAMFTFLNMEYMIVSWSWVSISSMKLTVSFKMDLFSILFMSVALYVTWSIMEFSSWYMHSDPQLNRFIKYLLLFLITMIILTSANNLFQLFIGWEGVGIMSFLLIGWWYGRTDANTAALQAMLYNRIGDVGLIMAMAWLCLNTNSWELQHILSMENPNTLPLLGLLIAATGKSAQFGLHPWLPSAMEGPTPVSALLHSSTMVVAGIFLLIRFYPLTSSNSLMLTLMLCLGSLTTLFTAICALTQNDIKKIVAFSTSSQLGLMMVTLGINQPFLAFLHICNHAFFKAMLFLCSGSIIHNLNDEQDIRKMGNTMHLLPFTSSCLTTGSLALIGMPFLTGFYSKDAIIESISSSYTNAWALLITLIATSMTAMYSMRIIYFTVMTKPRFPPLITINENNPNLLNPIKRLALGSILAGFIVFFSMPPFNTPILTMPWYIKLLALTITTLGLIMAFELNNFTTYFTNKKSLKTSTFSTLLGFFPTIFHRLTPAKTLNMSFYTATNLLDLIWLEKMIPKFISTCNIYASKATSNQKGLIKIYFLSFMVSLMIFPMLTLL</sequence>
<evidence type="ECO:0000256" key="12">
    <source>
        <dbReference type="ARBA" id="ARBA00023027"/>
    </source>
</evidence>
<evidence type="ECO:0000259" key="18">
    <source>
        <dbReference type="Pfam" id="PF00361"/>
    </source>
</evidence>
<dbReference type="PRINTS" id="PR01434">
    <property type="entry name" value="NADHDHGNASE5"/>
</dbReference>
<evidence type="ECO:0000259" key="20">
    <source>
        <dbReference type="Pfam" id="PF06455"/>
    </source>
</evidence>
<feature type="transmembrane region" description="Helical" evidence="17">
    <location>
        <begin position="405"/>
        <end position="431"/>
    </location>
</feature>
<dbReference type="GO" id="GO:0042773">
    <property type="term" value="P:ATP synthesis coupled electron transport"/>
    <property type="evidence" value="ECO:0007669"/>
    <property type="project" value="InterPro"/>
</dbReference>
<evidence type="ECO:0000256" key="10">
    <source>
        <dbReference type="ARBA" id="ARBA00022982"/>
    </source>
</evidence>
<feature type="transmembrane region" description="Helical" evidence="17">
    <location>
        <begin position="84"/>
        <end position="105"/>
    </location>
</feature>
<comment type="catalytic activity">
    <reaction evidence="16 17">
        <text>a ubiquinone + NADH + 5 H(+)(in) = a ubiquinol + NAD(+) + 4 H(+)(out)</text>
        <dbReference type="Rhea" id="RHEA:29091"/>
        <dbReference type="Rhea" id="RHEA-COMP:9565"/>
        <dbReference type="Rhea" id="RHEA-COMP:9566"/>
        <dbReference type="ChEBI" id="CHEBI:15378"/>
        <dbReference type="ChEBI" id="CHEBI:16389"/>
        <dbReference type="ChEBI" id="CHEBI:17976"/>
        <dbReference type="ChEBI" id="CHEBI:57540"/>
        <dbReference type="ChEBI" id="CHEBI:57945"/>
        <dbReference type="EC" id="7.1.1.2"/>
    </reaction>
</comment>
<dbReference type="EMBL" id="KR013227">
    <property type="protein sequence ID" value="AKS10925.1"/>
    <property type="molecule type" value="Genomic_DNA"/>
</dbReference>
<feature type="transmembrane region" description="Helical" evidence="17">
    <location>
        <begin position="140"/>
        <end position="159"/>
    </location>
</feature>
<dbReference type="GO" id="GO:0015990">
    <property type="term" value="P:electron transport coupled proton transport"/>
    <property type="evidence" value="ECO:0007669"/>
    <property type="project" value="TreeGrafter"/>
</dbReference>
<feature type="transmembrane region" description="Helical" evidence="17">
    <location>
        <begin position="270"/>
        <end position="293"/>
    </location>
</feature>
<dbReference type="NCBIfam" id="TIGR01974">
    <property type="entry name" value="NDH_I_L"/>
    <property type="match status" value="1"/>
</dbReference>
<dbReference type="GO" id="GO:0005743">
    <property type="term" value="C:mitochondrial inner membrane"/>
    <property type="evidence" value="ECO:0007669"/>
    <property type="project" value="UniProtKB-SubCell"/>
</dbReference>
<keyword evidence="7 17" id="KW-0812">Transmembrane</keyword>
<keyword evidence="11 17" id="KW-1133">Transmembrane helix</keyword>
<gene>
    <name evidence="21" type="primary">ND5</name>
</gene>
<name>A0A0U2EU09_MERMI</name>
<feature type="transmembrane region" description="Helical" evidence="17">
    <location>
        <begin position="117"/>
        <end position="134"/>
    </location>
</feature>
<evidence type="ECO:0000256" key="2">
    <source>
        <dbReference type="ARBA" id="ARBA00008200"/>
    </source>
</evidence>
<evidence type="ECO:0000256" key="1">
    <source>
        <dbReference type="ARBA" id="ARBA00004448"/>
    </source>
</evidence>
<keyword evidence="6" id="KW-0679">Respiratory chain</keyword>
<reference evidence="21" key="1">
    <citation type="journal article" date="2015" name="Mitochondrial DNA">
        <title>The complete mitochondrial genome of Meriones meridianus (Rodentia: Cricetidae) and its phylogenetic analysis.</title>
        <authorList>
            <person name="Luo G."/>
            <person name="Liao J."/>
        </authorList>
    </citation>
    <scope>NUCLEOTIDE SEQUENCE</scope>
</reference>
<dbReference type="InterPro" id="IPR010934">
    <property type="entry name" value="NADH_DH_su5_C"/>
</dbReference>
<evidence type="ECO:0000256" key="5">
    <source>
        <dbReference type="ARBA" id="ARBA00022448"/>
    </source>
</evidence>
<dbReference type="InterPro" id="IPR003945">
    <property type="entry name" value="NU5C-like"/>
</dbReference>
<evidence type="ECO:0000256" key="4">
    <source>
        <dbReference type="ARBA" id="ARBA00021096"/>
    </source>
</evidence>
<dbReference type="PANTHER" id="PTHR42829:SF2">
    <property type="entry name" value="NADH-UBIQUINONE OXIDOREDUCTASE CHAIN 5"/>
    <property type="match status" value="1"/>
</dbReference>
<keyword evidence="8" id="KW-0999">Mitochondrion inner membrane</keyword>
<dbReference type="CTD" id="4540"/>
<feature type="transmembrane region" description="Helical" evidence="17">
    <location>
        <begin position="452"/>
        <end position="471"/>
    </location>
</feature>
<keyword evidence="14 17" id="KW-0496">Mitochondrion</keyword>
<dbReference type="GO" id="GO:0003954">
    <property type="term" value="F:NADH dehydrogenase activity"/>
    <property type="evidence" value="ECO:0007669"/>
    <property type="project" value="TreeGrafter"/>
</dbReference>
<keyword evidence="15 17" id="KW-0472">Membrane</keyword>
<dbReference type="RefSeq" id="YP_009161655.1">
    <property type="nucleotide sequence ID" value="NC_027684.1"/>
</dbReference>